<dbReference type="PANTHER" id="PTHR30472">
    <property type="entry name" value="FERRIC ENTEROBACTIN TRANSPORT SYSTEM PERMEASE PROTEIN"/>
    <property type="match status" value="1"/>
</dbReference>
<keyword evidence="10" id="KW-1185">Reference proteome</keyword>
<feature type="transmembrane region" description="Helical" evidence="8">
    <location>
        <begin position="316"/>
        <end position="335"/>
    </location>
</feature>
<feature type="transmembrane region" description="Helical" evidence="8">
    <location>
        <begin position="285"/>
        <end position="304"/>
    </location>
</feature>
<dbReference type="CDD" id="cd06550">
    <property type="entry name" value="TM_ABC_iron-siderophores_like"/>
    <property type="match status" value="1"/>
</dbReference>
<evidence type="ECO:0000256" key="4">
    <source>
        <dbReference type="ARBA" id="ARBA00022475"/>
    </source>
</evidence>
<dbReference type="SUPFAM" id="SSF81345">
    <property type="entry name" value="ABC transporter involved in vitamin B12 uptake, BtuC"/>
    <property type="match status" value="1"/>
</dbReference>
<dbReference type="InterPro" id="IPR037294">
    <property type="entry name" value="ABC_BtuC-like"/>
</dbReference>
<protein>
    <submittedName>
        <fullName evidence="9">Putative iron-siderophore ABC transporter permease protein</fullName>
    </submittedName>
</protein>
<dbReference type="RefSeq" id="WP_008381038.1">
    <property type="nucleotide sequence ID" value="NZ_BAOP01000032.1"/>
</dbReference>
<dbReference type="Pfam" id="PF01032">
    <property type="entry name" value="FecCD"/>
    <property type="match status" value="1"/>
</dbReference>
<dbReference type="GO" id="GO:0033214">
    <property type="term" value="P:siderophore-iron import into cell"/>
    <property type="evidence" value="ECO:0007669"/>
    <property type="project" value="TreeGrafter"/>
</dbReference>
<keyword evidence="3" id="KW-0813">Transport</keyword>
<dbReference type="eggNOG" id="COG0609">
    <property type="taxonomic scope" value="Bacteria"/>
</dbReference>
<evidence type="ECO:0000256" key="2">
    <source>
        <dbReference type="ARBA" id="ARBA00007935"/>
    </source>
</evidence>
<organism evidence="9 10">
    <name type="scientific">Gordonia malaquae NBRC 108250</name>
    <dbReference type="NCBI Taxonomy" id="1223542"/>
    <lineage>
        <taxon>Bacteria</taxon>
        <taxon>Bacillati</taxon>
        <taxon>Actinomycetota</taxon>
        <taxon>Actinomycetes</taxon>
        <taxon>Mycobacteriales</taxon>
        <taxon>Gordoniaceae</taxon>
        <taxon>Gordonia</taxon>
    </lineage>
</organism>
<evidence type="ECO:0000256" key="1">
    <source>
        <dbReference type="ARBA" id="ARBA00004651"/>
    </source>
</evidence>
<proteinExistence type="inferred from homology"/>
<evidence type="ECO:0000313" key="10">
    <source>
        <dbReference type="Proteomes" id="UP000035009"/>
    </source>
</evidence>
<feature type="transmembrane region" description="Helical" evidence="8">
    <location>
        <begin position="247"/>
        <end position="273"/>
    </location>
</feature>
<dbReference type="STRING" id="410332.SAMN04488550_1271"/>
<feature type="transmembrane region" description="Helical" evidence="8">
    <location>
        <begin position="71"/>
        <end position="91"/>
    </location>
</feature>
<evidence type="ECO:0000256" key="8">
    <source>
        <dbReference type="SAM" id="Phobius"/>
    </source>
</evidence>
<dbReference type="Proteomes" id="UP000035009">
    <property type="component" value="Unassembled WGS sequence"/>
</dbReference>
<evidence type="ECO:0000256" key="3">
    <source>
        <dbReference type="ARBA" id="ARBA00022448"/>
    </source>
</evidence>
<comment type="similarity">
    <text evidence="2">Belongs to the binding-protein-dependent transport system permease family. FecCD subfamily.</text>
</comment>
<dbReference type="OrthoDB" id="4455417at2"/>
<keyword evidence="6 8" id="KW-1133">Transmembrane helix</keyword>
<feature type="transmembrane region" description="Helical" evidence="8">
    <location>
        <begin position="200"/>
        <end position="220"/>
    </location>
</feature>
<feature type="transmembrane region" description="Helical" evidence="8">
    <location>
        <begin position="159"/>
        <end position="180"/>
    </location>
</feature>
<dbReference type="GO" id="GO:0022857">
    <property type="term" value="F:transmembrane transporter activity"/>
    <property type="evidence" value="ECO:0007669"/>
    <property type="project" value="InterPro"/>
</dbReference>
<feature type="transmembrane region" description="Helical" evidence="8">
    <location>
        <begin position="103"/>
        <end position="123"/>
    </location>
</feature>
<evidence type="ECO:0000256" key="6">
    <source>
        <dbReference type="ARBA" id="ARBA00022989"/>
    </source>
</evidence>
<keyword evidence="7 8" id="KW-0472">Membrane</keyword>
<gene>
    <name evidence="9" type="ORF">GM1_032_00570</name>
</gene>
<dbReference type="Gene3D" id="1.10.3470.10">
    <property type="entry name" value="ABC transporter involved in vitamin B12 uptake, BtuC"/>
    <property type="match status" value="1"/>
</dbReference>
<evidence type="ECO:0000313" key="9">
    <source>
        <dbReference type="EMBL" id="GAC81356.1"/>
    </source>
</evidence>
<keyword evidence="5 8" id="KW-0812">Transmembrane</keyword>
<feature type="transmembrane region" description="Helical" evidence="8">
    <location>
        <begin position="129"/>
        <end position="147"/>
    </location>
</feature>
<reference evidence="9 10" key="1">
    <citation type="submission" date="2013-02" db="EMBL/GenBank/DDBJ databases">
        <title>Whole genome shotgun sequence of Gordonia malaquae NBRC 108250.</title>
        <authorList>
            <person name="Yoshida I."/>
            <person name="Hosoyama A."/>
            <person name="Tsuchikane K."/>
            <person name="Ando Y."/>
            <person name="Baba S."/>
            <person name="Ohji S."/>
            <person name="Hamada M."/>
            <person name="Tamura T."/>
            <person name="Yamazoe A."/>
            <person name="Yamazaki S."/>
            <person name="Fujita N."/>
        </authorList>
    </citation>
    <scope>NUCLEOTIDE SEQUENCE [LARGE SCALE GENOMIC DNA]</scope>
    <source>
        <strain evidence="9 10">NBRC 108250</strain>
    </source>
</reference>
<comment type="subcellular location">
    <subcellularLocation>
        <location evidence="1">Cell membrane</location>
        <topology evidence="1">Multi-pass membrane protein</topology>
    </subcellularLocation>
</comment>
<comment type="caution">
    <text evidence="9">The sequence shown here is derived from an EMBL/GenBank/DDBJ whole genome shotgun (WGS) entry which is preliminary data.</text>
</comment>
<name>M3TIL1_GORML</name>
<dbReference type="EMBL" id="BAOP01000032">
    <property type="protein sequence ID" value="GAC81356.1"/>
    <property type="molecule type" value="Genomic_DNA"/>
</dbReference>
<accession>M3TIL1</accession>
<dbReference type="PANTHER" id="PTHR30472:SF24">
    <property type="entry name" value="FERRIC ENTEROBACTIN TRANSPORT SYSTEM PERMEASE PROTEIN FEPG"/>
    <property type="match status" value="1"/>
</dbReference>
<feature type="transmembrane region" description="Helical" evidence="8">
    <location>
        <begin position="20"/>
        <end position="45"/>
    </location>
</feature>
<dbReference type="GO" id="GO:0005886">
    <property type="term" value="C:plasma membrane"/>
    <property type="evidence" value="ECO:0007669"/>
    <property type="project" value="UniProtKB-SubCell"/>
</dbReference>
<evidence type="ECO:0000256" key="7">
    <source>
        <dbReference type="ARBA" id="ARBA00023136"/>
    </source>
</evidence>
<dbReference type="InterPro" id="IPR000522">
    <property type="entry name" value="ABC_transptr_permease_BtuC"/>
</dbReference>
<keyword evidence="4" id="KW-1003">Cell membrane</keyword>
<sequence length="344" mass="35758">MTTTIQSVLAGRRSRGRRRITILAVLAALCVVLFFVSLMVGLKFYPLDTVIRVMFGENVRGATFTVGELRLPRACLAALSGFAFGFAGVTFQTLLRNPLASPDIIGISWGASAAAVVGIVVFGLTGTSVSMVALIGAVAAAAAVYGLSMNGGFAATRLILIGIGLASMLTSIVSYTLARASEWDIAVALRWLTGSLGEPSWDRVVPLAVIVAVVTPLMLYRSRDMNSLALGDDTSAGLGVHVERTRLLYILGAVILLAFATAGAGPISFVAFMSGPIAGRLMTRAGGSMLVPSGLVGAILVMSADLIGQFALPHRYPVGVVTGVLGAPFLIYLLIRVNRSGGTL</sequence>
<dbReference type="AlphaFoldDB" id="M3TIL1"/>
<evidence type="ECO:0000256" key="5">
    <source>
        <dbReference type="ARBA" id="ARBA00022692"/>
    </source>
</evidence>